<dbReference type="Proteomes" id="UP000688947">
    <property type="component" value="Unassembled WGS sequence"/>
</dbReference>
<gene>
    <name evidence="1" type="ORF">JG687_00012039</name>
</gene>
<dbReference type="EMBL" id="JAENGZ010000776">
    <property type="protein sequence ID" value="KAG6954054.1"/>
    <property type="molecule type" value="Genomic_DNA"/>
</dbReference>
<proteinExistence type="predicted"/>
<organism evidence="1 2">
    <name type="scientific">Phytophthora cactorum</name>
    <dbReference type="NCBI Taxonomy" id="29920"/>
    <lineage>
        <taxon>Eukaryota</taxon>
        <taxon>Sar</taxon>
        <taxon>Stramenopiles</taxon>
        <taxon>Oomycota</taxon>
        <taxon>Peronosporomycetes</taxon>
        <taxon>Peronosporales</taxon>
        <taxon>Peronosporaceae</taxon>
        <taxon>Phytophthora</taxon>
    </lineage>
</organism>
<evidence type="ECO:0000313" key="2">
    <source>
        <dbReference type="Proteomes" id="UP000688947"/>
    </source>
</evidence>
<name>A0A8T1U870_9STRA</name>
<dbReference type="AlphaFoldDB" id="A0A8T1U870"/>
<evidence type="ECO:0000313" key="1">
    <source>
        <dbReference type="EMBL" id="KAG6954054.1"/>
    </source>
</evidence>
<protein>
    <submittedName>
        <fullName evidence="1">Uncharacterized protein</fullName>
    </submittedName>
</protein>
<accession>A0A8T1U870</accession>
<reference evidence="1" key="1">
    <citation type="submission" date="2021-01" db="EMBL/GenBank/DDBJ databases">
        <title>Phytophthora aleatoria, a newly-described species from Pinus radiata is distinct from Phytophthora cactorum isolates based on comparative genomics.</title>
        <authorList>
            <person name="Mcdougal R."/>
            <person name="Panda P."/>
            <person name="Williams N."/>
            <person name="Studholme D.J."/>
        </authorList>
    </citation>
    <scope>NUCLEOTIDE SEQUENCE</scope>
    <source>
        <strain evidence="1">NZFS 3830</strain>
    </source>
</reference>
<sequence>MQRVHSADDRHSHNRLDSGNRHCLLHPNTPRYHPFRHFLIFLRSKCLVNQHYAKQVLVTTVLRSDYLCVRLMLSLDMFWGLILVAKQFGSERIAGRCPRLFWHG</sequence>
<comment type="caution">
    <text evidence="1">The sequence shown here is derived from an EMBL/GenBank/DDBJ whole genome shotgun (WGS) entry which is preliminary data.</text>
</comment>